<evidence type="ECO:0000256" key="1">
    <source>
        <dbReference type="SAM" id="Phobius"/>
    </source>
</evidence>
<name>A0A2M9FWM7_9PROT</name>
<evidence type="ECO:0000313" key="2">
    <source>
        <dbReference type="EMBL" id="PJK27866.1"/>
    </source>
</evidence>
<proteinExistence type="predicted"/>
<evidence type="ECO:0000313" key="3">
    <source>
        <dbReference type="Proteomes" id="UP000229498"/>
    </source>
</evidence>
<organism evidence="2 3">
    <name type="scientific">Minwuia thermotolerans</name>
    <dbReference type="NCBI Taxonomy" id="2056226"/>
    <lineage>
        <taxon>Bacteria</taxon>
        <taxon>Pseudomonadati</taxon>
        <taxon>Pseudomonadota</taxon>
        <taxon>Alphaproteobacteria</taxon>
        <taxon>Minwuiales</taxon>
        <taxon>Minwuiaceae</taxon>
        <taxon>Minwuia</taxon>
    </lineage>
</organism>
<reference evidence="2 3" key="1">
    <citation type="submission" date="2017-11" db="EMBL/GenBank/DDBJ databases">
        <title>Draft genome sequence of Rhizobiales bacterium SY3-13.</title>
        <authorList>
            <person name="Sun C."/>
        </authorList>
    </citation>
    <scope>NUCLEOTIDE SEQUENCE [LARGE SCALE GENOMIC DNA]</scope>
    <source>
        <strain evidence="2 3">SY3-13</strain>
    </source>
</reference>
<accession>A0A2M9FWM7</accession>
<protein>
    <submittedName>
        <fullName evidence="2">Uncharacterized protein</fullName>
    </submittedName>
</protein>
<dbReference type="AlphaFoldDB" id="A0A2M9FWM7"/>
<dbReference type="EMBL" id="PHIG01000054">
    <property type="protein sequence ID" value="PJK27866.1"/>
    <property type="molecule type" value="Genomic_DNA"/>
</dbReference>
<keyword evidence="1" id="KW-0472">Membrane</keyword>
<dbReference type="Proteomes" id="UP000229498">
    <property type="component" value="Unassembled WGS sequence"/>
</dbReference>
<feature type="transmembrane region" description="Helical" evidence="1">
    <location>
        <begin position="83"/>
        <end position="104"/>
    </location>
</feature>
<feature type="transmembrane region" description="Helical" evidence="1">
    <location>
        <begin position="12"/>
        <end position="35"/>
    </location>
</feature>
<keyword evidence="1" id="KW-0812">Transmembrane</keyword>
<keyword evidence="1" id="KW-1133">Transmembrane helix</keyword>
<feature type="transmembrane region" description="Helical" evidence="1">
    <location>
        <begin position="41"/>
        <end position="62"/>
    </location>
</feature>
<sequence length="158" mass="16347">MTLTITINRRAFVYTVVYGFMGLLASAMVGALSAAVFGAQAFFAGMIVGICVLTVPGWFFIFDRGIHYQKNPGGHAGNILDAVCILPSAMALAALVFSGIGPIFDAAYGAGSAGGLILRLLVGFCALVAGAAIGIWIANGIRVMLRAMNAAIDRMTTP</sequence>
<gene>
    <name evidence="2" type="ORF">CVT23_20565</name>
</gene>
<keyword evidence="3" id="KW-1185">Reference proteome</keyword>
<comment type="caution">
    <text evidence="2">The sequence shown here is derived from an EMBL/GenBank/DDBJ whole genome shotgun (WGS) entry which is preliminary data.</text>
</comment>
<feature type="transmembrane region" description="Helical" evidence="1">
    <location>
        <begin position="116"/>
        <end position="138"/>
    </location>
</feature>